<dbReference type="AlphaFoldDB" id="A0AAW3FDY2"/>
<reference evidence="2 3" key="1">
    <citation type="submission" date="2014-07" db="EMBL/GenBank/DDBJ databases">
        <authorList>
            <person name="McCorrison J."/>
            <person name="Sanka R."/>
            <person name="Torralba M."/>
            <person name="Gillis M."/>
            <person name="Haft D.H."/>
            <person name="Methe B."/>
            <person name="Sutton G."/>
            <person name="Nelson K.E."/>
        </authorList>
    </citation>
    <scope>NUCLEOTIDE SEQUENCE [LARGE SCALE GENOMIC DNA]</scope>
    <source>
        <strain evidence="2 3">DNF00424</strain>
    </source>
</reference>
<name>A0AAW3FDY2_9BACT</name>
<dbReference type="RefSeq" id="WP_156098277.1">
    <property type="nucleotide sequence ID" value="NZ_JRNJ01000071.1"/>
</dbReference>
<sequence length="101" mass="11948">MKIERKMISYCALLAYLTIPIYHMWKDNKISETPSVTLGVVDNLYYAHYLPYFSYTYKVNGKRFKGSEKRFGRFGLLKKGDTIIVNYDFKSPDISKPYIRK</sequence>
<keyword evidence="1" id="KW-0812">Transmembrane</keyword>
<dbReference type="EMBL" id="JRNJ01000071">
    <property type="protein sequence ID" value="KGF25862.1"/>
    <property type="molecule type" value="Genomic_DNA"/>
</dbReference>
<evidence type="ECO:0008006" key="4">
    <source>
        <dbReference type="Google" id="ProtNLM"/>
    </source>
</evidence>
<evidence type="ECO:0000313" key="3">
    <source>
        <dbReference type="Proteomes" id="UP000029533"/>
    </source>
</evidence>
<keyword evidence="1" id="KW-1133">Transmembrane helix</keyword>
<gene>
    <name evidence="2" type="ORF">HMPREF2132_08560</name>
</gene>
<proteinExistence type="predicted"/>
<accession>A0AAW3FDY2</accession>
<dbReference type="Proteomes" id="UP000029533">
    <property type="component" value="Unassembled WGS sequence"/>
</dbReference>
<organism evidence="2 3">
    <name type="scientific">Prevotella histicola JCM 15637 = DNF00424</name>
    <dbReference type="NCBI Taxonomy" id="1236504"/>
    <lineage>
        <taxon>Bacteria</taxon>
        <taxon>Pseudomonadati</taxon>
        <taxon>Bacteroidota</taxon>
        <taxon>Bacteroidia</taxon>
        <taxon>Bacteroidales</taxon>
        <taxon>Prevotellaceae</taxon>
        <taxon>Prevotella</taxon>
    </lineage>
</organism>
<evidence type="ECO:0000256" key="1">
    <source>
        <dbReference type="SAM" id="Phobius"/>
    </source>
</evidence>
<feature type="transmembrane region" description="Helical" evidence="1">
    <location>
        <begin position="7"/>
        <end position="25"/>
    </location>
</feature>
<keyword evidence="1" id="KW-0472">Membrane</keyword>
<evidence type="ECO:0000313" key="2">
    <source>
        <dbReference type="EMBL" id="KGF25862.1"/>
    </source>
</evidence>
<protein>
    <recommendedName>
        <fullName evidence="4">DUF3592 domain-containing protein</fullName>
    </recommendedName>
</protein>
<comment type="caution">
    <text evidence="2">The sequence shown here is derived from an EMBL/GenBank/DDBJ whole genome shotgun (WGS) entry which is preliminary data.</text>
</comment>